<name>A0A132A8M9_SARSC</name>
<sequence length="117" mass="13426">MAREWNLDIDRIRFQYVHDLYLYGCDDLAKEVLGIVSDVQNLSRKLLLIAGQRILQLLNAKFASINEISFLPTNVLFWLKSIVTDPNCADNVPLSQTINLLEKISIHLNKNDDDLNL</sequence>
<feature type="domain" description="Rab3GAP regulatory subunit C-terminal" evidence="1">
    <location>
        <begin position="1"/>
        <end position="105"/>
    </location>
</feature>
<reference evidence="2 3" key="1">
    <citation type="journal article" date="2015" name="Parasit. Vectors">
        <title>Draft genome of the scabies mite.</title>
        <authorList>
            <person name="Rider S.D.Jr."/>
            <person name="Morgan M.S."/>
            <person name="Arlian L.G."/>
        </authorList>
    </citation>
    <scope>NUCLEOTIDE SEQUENCE [LARGE SCALE GENOMIC DNA]</scope>
    <source>
        <strain evidence="2">Arlian Lab</strain>
    </source>
</reference>
<comment type="caution">
    <text evidence="2">The sequence shown here is derived from an EMBL/GenBank/DDBJ whole genome shotgun (WGS) entry which is preliminary data.</text>
</comment>
<evidence type="ECO:0000259" key="1">
    <source>
        <dbReference type="Pfam" id="PF14656"/>
    </source>
</evidence>
<evidence type="ECO:0000313" key="3">
    <source>
        <dbReference type="Proteomes" id="UP000616769"/>
    </source>
</evidence>
<organism evidence="2 3">
    <name type="scientific">Sarcoptes scabiei</name>
    <name type="common">Itch mite</name>
    <name type="synonym">Acarus scabiei</name>
    <dbReference type="NCBI Taxonomy" id="52283"/>
    <lineage>
        <taxon>Eukaryota</taxon>
        <taxon>Metazoa</taxon>
        <taxon>Ecdysozoa</taxon>
        <taxon>Arthropoda</taxon>
        <taxon>Chelicerata</taxon>
        <taxon>Arachnida</taxon>
        <taxon>Acari</taxon>
        <taxon>Acariformes</taxon>
        <taxon>Sarcoptiformes</taxon>
        <taxon>Astigmata</taxon>
        <taxon>Psoroptidia</taxon>
        <taxon>Sarcoptoidea</taxon>
        <taxon>Sarcoptidae</taxon>
        <taxon>Sarcoptinae</taxon>
        <taxon>Sarcoptes</taxon>
    </lineage>
</organism>
<dbReference type="VEuPathDB" id="VectorBase:SSCA009846"/>
<gene>
    <name evidence="2" type="ORF">QR98_0058330</name>
</gene>
<dbReference type="InterPro" id="IPR029257">
    <property type="entry name" value="RAB3GAP2_C"/>
</dbReference>
<protein>
    <submittedName>
        <fullName evidence="2">Rab3 GTPase-activating non-catalytic subunit-like protein</fullName>
    </submittedName>
</protein>
<dbReference type="AlphaFoldDB" id="A0A132A8M9"/>
<evidence type="ECO:0000313" key="2">
    <source>
        <dbReference type="EMBL" id="KPM07342.1"/>
    </source>
</evidence>
<accession>A0A132A8M9</accession>
<proteinExistence type="predicted"/>
<dbReference type="OrthoDB" id="6498300at2759"/>
<dbReference type="EMBL" id="JXLN01011500">
    <property type="protein sequence ID" value="KPM07342.1"/>
    <property type="molecule type" value="Genomic_DNA"/>
</dbReference>
<dbReference type="Pfam" id="PF14656">
    <property type="entry name" value="RAB3GAP2_C"/>
    <property type="match status" value="1"/>
</dbReference>
<dbReference type="Proteomes" id="UP000616769">
    <property type="component" value="Unassembled WGS sequence"/>
</dbReference>